<dbReference type="STRING" id="1122214.Mame_00411"/>
<dbReference type="Proteomes" id="UP000191135">
    <property type="component" value="Chromosome"/>
</dbReference>
<keyword evidence="3" id="KW-0813">Transport</keyword>
<dbReference type="InterPro" id="IPR038404">
    <property type="entry name" value="TRAP_DctP_sf"/>
</dbReference>
<dbReference type="RefSeq" id="WP_033410035.1">
    <property type="nucleotide sequence ID" value="NZ_AQWH01000008.1"/>
</dbReference>
<dbReference type="eggNOG" id="COG1638">
    <property type="taxonomic scope" value="Bacteria"/>
</dbReference>
<feature type="signal peptide" evidence="5">
    <location>
        <begin position="1"/>
        <end position="21"/>
    </location>
</feature>
<comment type="subcellular location">
    <subcellularLocation>
        <location evidence="1">Cell envelope</location>
    </subcellularLocation>
</comment>
<reference evidence="6 7" key="1">
    <citation type="submission" date="2017-03" db="EMBL/GenBank/DDBJ databases">
        <title>Foreign affairs: Plasmid Transfer between Roseobacters and Rhizobia.</title>
        <authorList>
            <person name="Bartling P."/>
            <person name="Bunk B."/>
            <person name="Overmann J."/>
            <person name="Brinkmann H."/>
            <person name="Petersen J."/>
        </authorList>
    </citation>
    <scope>NUCLEOTIDE SEQUENCE [LARGE SCALE GENOMIC DNA]</scope>
    <source>
        <strain evidence="6 7">MACL11</strain>
    </source>
</reference>
<dbReference type="EMBL" id="CP020330">
    <property type="protein sequence ID" value="AQZ49794.1"/>
    <property type="molecule type" value="Genomic_DNA"/>
</dbReference>
<dbReference type="PANTHER" id="PTHR33376">
    <property type="match status" value="1"/>
</dbReference>
<comment type="similarity">
    <text evidence="2">Belongs to the bacterial solute-binding protein 7 family.</text>
</comment>
<name>A0A1U9YWJ5_9HYPH</name>
<dbReference type="GO" id="GO:0030288">
    <property type="term" value="C:outer membrane-bounded periplasmic space"/>
    <property type="evidence" value="ECO:0007669"/>
    <property type="project" value="InterPro"/>
</dbReference>
<keyword evidence="4 5" id="KW-0732">Signal</keyword>
<feature type="chain" id="PRO_5010714675" evidence="5">
    <location>
        <begin position="22"/>
        <end position="348"/>
    </location>
</feature>
<organism evidence="6 7">
    <name type="scientific">Martelella mediterranea DSM 17316</name>
    <dbReference type="NCBI Taxonomy" id="1122214"/>
    <lineage>
        <taxon>Bacteria</taxon>
        <taxon>Pseudomonadati</taxon>
        <taxon>Pseudomonadota</taxon>
        <taxon>Alphaproteobacteria</taxon>
        <taxon>Hyphomicrobiales</taxon>
        <taxon>Aurantimonadaceae</taxon>
        <taxon>Martelella</taxon>
    </lineage>
</organism>
<dbReference type="GO" id="GO:0055085">
    <property type="term" value="P:transmembrane transport"/>
    <property type="evidence" value="ECO:0007669"/>
    <property type="project" value="InterPro"/>
</dbReference>
<dbReference type="OrthoDB" id="9803763at2"/>
<dbReference type="InterPro" id="IPR004682">
    <property type="entry name" value="TRAP_DctP"/>
</dbReference>
<dbReference type="InterPro" id="IPR018389">
    <property type="entry name" value="DctP_fam"/>
</dbReference>
<protein>
    <submittedName>
        <fullName evidence="6">C4-dicarboxylate-binding periplasmic protein</fullName>
    </submittedName>
</protein>
<proteinExistence type="inferred from homology"/>
<dbReference type="AlphaFoldDB" id="A0A1U9YWJ5"/>
<dbReference type="NCBIfam" id="TIGR00787">
    <property type="entry name" value="dctP"/>
    <property type="match status" value="1"/>
</dbReference>
<evidence type="ECO:0000256" key="3">
    <source>
        <dbReference type="ARBA" id="ARBA00022448"/>
    </source>
</evidence>
<dbReference type="Gene3D" id="3.40.190.170">
    <property type="entry name" value="Bacterial extracellular solute-binding protein, family 7"/>
    <property type="match status" value="1"/>
</dbReference>
<dbReference type="NCBIfam" id="NF037995">
    <property type="entry name" value="TRAP_S1"/>
    <property type="match status" value="1"/>
</dbReference>
<sequence precursor="true">MKKTLIAALTLTLLGSAQAFAQEKVIRFAHDSNGDIYDNPNHACASVFASIVNTGSNGELKVEIYPGGQLGTIGEAVQMVRDGVIEVTNASTGALAPYYQNIDVLNLPFAFDSNGAADTVFNGPFGHALKKDIEEKLGDVVVLGYPDTGGLFVISNSEKPISSLDDMEGIRLRTMTLPSHQAIMNALGMEAYPLAFSEVYSGLQTGVIDGQMNPIPILVSAKLDEVQQYLTLTNHLYSPFTMLFNKAFYDDLTEDQKNLIHTAAQSCENAARGISRIIEASDRGLAGLAGKMTITALSPEDRAQMREVTDAAFDKYMAENHGEDAIALVDLLKQESQQANATRYFGDE</sequence>
<evidence type="ECO:0000313" key="7">
    <source>
        <dbReference type="Proteomes" id="UP000191135"/>
    </source>
</evidence>
<evidence type="ECO:0000313" key="6">
    <source>
        <dbReference type="EMBL" id="AQZ49794.1"/>
    </source>
</evidence>
<evidence type="ECO:0000256" key="4">
    <source>
        <dbReference type="ARBA" id="ARBA00022729"/>
    </source>
</evidence>
<gene>
    <name evidence="6" type="primary">dctP_2</name>
    <name evidence="6" type="ORF">Mame_00411</name>
</gene>
<evidence type="ECO:0000256" key="2">
    <source>
        <dbReference type="ARBA" id="ARBA00009023"/>
    </source>
</evidence>
<dbReference type="CDD" id="cd13677">
    <property type="entry name" value="PBP2_TRAP_SBP_like_6"/>
    <property type="match status" value="1"/>
</dbReference>
<dbReference type="PIRSF" id="PIRSF006470">
    <property type="entry name" value="DctB"/>
    <property type="match status" value="1"/>
</dbReference>
<accession>A0A1U9YWJ5</accession>
<dbReference type="PANTHER" id="PTHR33376:SF4">
    <property type="entry name" value="SIALIC ACID-BINDING PERIPLASMIC PROTEIN SIAP"/>
    <property type="match status" value="1"/>
</dbReference>
<dbReference type="KEGG" id="mmed:Mame_00411"/>
<dbReference type="Pfam" id="PF03480">
    <property type="entry name" value="DctP"/>
    <property type="match status" value="1"/>
</dbReference>
<evidence type="ECO:0000256" key="1">
    <source>
        <dbReference type="ARBA" id="ARBA00004196"/>
    </source>
</evidence>
<keyword evidence="7" id="KW-1185">Reference proteome</keyword>
<evidence type="ECO:0000256" key="5">
    <source>
        <dbReference type="SAM" id="SignalP"/>
    </source>
</evidence>